<evidence type="ECO:0000313" key="1">
    <source>
        <dbReference type="EMBL" id="KAK7501774.1"/>
    </source>
</evidence>
<accession>A0ABD0LRX8</accession>
<organism evidence="1 2">
    <name type="scientific">Batillaria attramentaria</name>
    <dbReference type="NCBI Taxonomy" id="370345"/>
    <lineage>
        <taxon>Eukaryota</taxon>
        <taxon>Metazoa</taxon>
        <taxon>Spiralia</taxon>
        <taxon>Lophotrochozoa</taxon>
        <taxon>Mollusca</taxon>
        <taxon>Gastropoda</taxon>
        <taxon>Caenogastropoda</taxon>
        <taxon>Sorbeoconcha</taxon>
        <taxon>Cerithioidea</taxon>
        <taxon>Batillariidae</taxon>
        <taxon>Batillaria</taxon>
    </lineage>
</organism>
<proteinExistence type="predicted"/>
<protein>
    <submittedName>
        <fullName evidence="1">Uncharacterized protein</fullName>
    </submittedName>
</protein>
<evidence type="ECO:0000313" key="2">
    <source>
        <dbReference type="Proteomes" id="UP001519460"/>
    </source>
</evidence>
<name>A0ABD0LRX8_9CAEN</name>
<comment type="caution">
    <text evidence="1">The sequence shown here is derived from an EMBL/GenBank/DDBJ whole genome shotgun (WGS) entry which is preliminary data.</text>
</comment>
<dbReference type="Proteomes" id="UP001519460">
    <property type="component" value="Unassembled WGS sequence"/>
</dbReference>
<sequence length="87" mass="9735">MRAGGFVVATPDPLTVNRSKSASWEDSPSLSLPDKTARVHTLVRMPQRMRADEWQPQKGDNHLWNLIVARRQHPASARLVSGVVRPV</sequence>
<dbReference type="AlphaFoldDB" id="A0ABD0LRX8"/>
<gene>
    <name evidence="1" type="ORF">BaRGS_00006860</name>
</gene>
<reference evidence="1 2" key="1">
    <citation type="journal article" date="2023" name="Sci. Data">
        <title>Genome assembly of the Korean intertidal mud-creeper Batillaria attramentaria.</title>
        <authorList>
            <person name="Patra A.K."/>
            <person name="Ho P.T."/>
            <person name="Jun S."/>
            <person name="Lee S.J."/>
            <person name="Kim Y."/>
            <person name="Won Y.J."/>
        </authorList>
    </citation>
    <scope>NUCLEOTIDE SEQUENCE [LARGE SCALE GENOMIC DNA]</scope>
    <source>
        <strain evidence="1">Wonlab-2016</strain>
    </source>
</reference>
<keyword evidence="2" id="KW-1185">Reference proteome</keyword>
<dbReference type="EMBL" id="JACVVK020000029">
    <property type="protein sequence ID" value="KAK7501774.1"/>
    <property type="molecule type" value="Genomic_DNA"/>
</dbReference>